<evidence type="ECO:0000313" key="2">
    <source>
        <dbReference type="Proteomes" id="UP000033580"/>
    </source>
</evidence>
<reference evidence="1 2" key="1">
    <citation type="submission" date="2015-01" db="EMBL/GenBank/DDBJ databases">
        <title>Genome Sequencing of Rickettsiales.</title>
        <authorList>
            <person name="Daugherty S.C."/>
            <person name="Su Q."/>
            <person name="Abolude K."/>
            <person name="Beier-Sexton M."/>
            <person name="Carlyon J.A."/>
            <person name="Carter R."/>
            <person name="Day N.P."/>
            <person name="Dumler S.J."/>
            <person name="Dyachenko V."/>
            <person name="Godinez A."/>
            <person name="Kurtti T.J."/>
            <person name="Lichay M."/>
            <person name="Mullins K.E."/>
            <person name="Ott S."/>
            <person name="Pappas-Brown V."/>
            <person name="Paris D.H."/>
            <person name="Patel P."/>
            <person name="Richards A.L."/>
            <person name="Sadzewicz L."/>
            <person name="Sears K."/>
            <person name="Seidman D."/>
            <person name="Sengamalay N."/>
            <person name="Stenos J."/>
            <person name="Tallon L.J."/>
            <person name="Vincent G."/>
            <person name="Fraser C.M."/>
            <person name="Munderloh U."/>
            <person name="Dunning-Hotopp J.C."/>
        </authorList>
    </citation>
    <scope>NUCLEOTIDE SEQUENCE [LARGE SCALE GENOMIC DNA]</scope>
    <source>
        <strain evidence="1 2">UT144</strain>
    </source>
</reference>
<dbReference type="PATRIC" id="fig|1441384.3.peg.388"/>
<gene>
    <name evidence="1" type="ORF">OTUT144_0332</name>
</gene>
<dbReference type="Proteomes" id="UP000033580">
    <property type="component" value="Unassembled WGS sequence"/>
</dbReference>
<accession>A0A0F3RN66</accession>
<protein>
    <recommendedName>
        <fullName evidence="3">Transposase</fullName>
    </recommendedName>
</protein>
<dbReference type="AlphaFoldDB" id="A0A0F3RN66"/>
<evidence type="ECO:0000313" key="1">
    <source>
        <dbReference type="EMBL" id="KJW07617.1"/>
    </source>
</evidence>
<organism evidence="1 2">
    <name type="scientific">Orientia tsutsugamushi str. UT144</name>
    <dbReference type="NCBI Taxonomy" id="1441384"/>
    <lineage>
        <taxon>Bacteria</taxon>
        <taxon>Pseudomonadati</taxon>
        <taxon>Pseudomonadota</taxon>
        <taxon>Alphaproteobacteria</taxon>
        <taxon>Rickettsiales</taxon>
        <taxon>Rickettsiaceae</taxon>
        <taxon>Rickettsieae</taxon>
        <taxon>Orientia</taxon>
    </lineage>
</organism>
<name>A0A0F3RN66_ORITS</name>
<sequence>MKHILINVFIAIIKIIQKDKTGFIDEFGKRIMHVITID</sequence>
<proteinExistence type="predicted"/>
<dbReference type="EMBL" id="LAOR01000013">
    <property type="protein sequence ID" value="KJW07617.1"/>
    <property type="molecule type" value="Genomic_DNA"/>
</dbReference>
<comment type="caution">
    <text evidence="1">The sequence shown here is derived from an EMBL/GenBank/DDBJ whole genome shotgun (WGS) entry which is preliminary data.</text>
</comment>
<evidence type="ECO:0008006" key="3">
    <source>
        <dbReference type="Google" id="ProtNLM"/>
    </source>
</evidence>